<evidence type="ECO:0000313" key="3">
    <source>
        <dbReference type="Proteomes" id="UP000233375"/>
    </source>
</evidence>
<comment type="caution">
    <text evidence="2">The sequence shown here is derived from an EMBL/GenBank/DDBJ whole genome shotgun (WGS) entry which is preliminary data.</text>
</comment>
<dbReference type="InterPro" id="IPR021450">
    <property type="entry name" value="DUF3100"/>
</dbReference>
<keyword evidence="3" id="KW-1185">Reference proteome</keyword>
<protein>
    <submittedName>
        <fullName evidence="2">DUF3100 domain-containing protein</fullName>
    </submittedName>
</protein>
<evidence type="ECO:0000256" key="1">
    <source>
        <dbReference type="SAM" id="Phobius"/>
    </source>
</evidence>
<dbReference type="Pfam" id="PF11299">
    <property type="entry name" value="DUF3100"/>
    <property type="match status" value="1"/>
</dbReference>
<feature type="transmembrane region" description="Helical" evidence="1">
    <location>
        <begin position="200"/>
        <end position="223"/>
    </location>
</feature>
<dbReference type="OrthoDB" id="5451070at2"/>
<feature type="transmembrane region" description="Helical" evidence="1">
    <location>
        <begin position="47"/>
        <end position="68"/>
    </location>
</feature>
<keyword evidence="1" id="KW-1133">Transmembrane helix</keyword>
<organism evidence="2 3">
    <name type="scientific">Niallia nealsonii</name>
    <dbReference type="NCBI Taxonomy" id="115979"/>
    <lineage>
        <taxon>Bacteria</taxon>
        <taxon>Bacillati</taxon>
        <taxon>Bacillota</taxon>
        <taxon>Bacilli</taxon>
        <taxon>Bacillales</taxon>
        <taxon>Bacillaceae</taxon>
        <taxon>Niallia</taxon>
    </lineage>
</organism>
<feature type="transmembrane region" description="Helical" evidence="1">
    <location>
        <begin position="20"/>
        <end position="41"/>
    </location>
</feature>
<feature type="transmembrane region" description="Helical" evidence="1">
    <location>
        <begin position="170"/>
        <end position="194"/>
    </location>
</feature>
<dbReference type="EMBL" id="PISE01000066">
    <property type="protein sequence ID" value="PKG21661.1"/>
    <property type="molecule type" value="Genomic_DNA"/>
</dbReference>
<evidence type="ECO:0000313" key="2">
    <source>
        <dbReference type="EMBL" id="PKG21661.1"/>
    </source>
</evidence>
<dbReference type="Proteomes" id="UP000233375">
    <property type="component" value="Unassembled WGS sequence"/>
</dbReference>
<keyword evidence="1" id="KW-0472">Membrane</keyword>
<sequence>MDKTMQHHSLKNHFKENYRIYLGTLLIVILAELIGTHQFHIGSGIVVIYPMLFGLIFGILLGPDLLGFFKKKEAKKASSLVLIVISPFMAKIGILAGANISHLIEAGPALAFQEIGHIGTILLALPVAIMLGIKKEAIGATSSTCRDKDYGLIVSLYGANSPEARGTLSIYVIGFLIGTVYLGLLASMVAATGIFHPLALAMACGIGSGAMMAAASNTLATIYPHYADQILVLAGASDLLSAIIGIYFTLFLSLPITKKLYAWLEPKISPKHTRSANIHSSKVVE</sequence>
<feature type="transmembrane region" description="Helical" evidence="1">
    <location>
        <begin position="80"/>
        <end position="103"/>
    </location>
</feature>
<dbReference type="AlphaFoldDB" id="A0A2N0YWM7"/>
<feature type="transmembrane region" description="Helical" evidence="1">
    <location>
        <begin position="115"/>
        <end position="133"/>
    </location>
</feature>
<keyword evidence="1" id="KW-0812">Transmembrane</keyword>
<gene>
    <name evidence="2" type="ORF">CWS01_21055</name>
</gene>
<accession>A0A2N0YWM7</accession>
<proteinExistence type="predicted"/>
<reference evidence="2 3" key="1">
    <citation type="journal article" date="2003" name="Int. J. Syst. Evol. Microbiol.">
        <title>Bacillus nealsonii sp. nov., isolated from a spacecraft-assembly facility, whose spores are gamma-radiation resistant.</title>
        <authorList>
            <person name="Venkateswaran K."/>
            <person name="Kempf M."/>
            <person name="Chen F."/>
            <person name="Satomi M."/>
            <person name="Nicholson W."/>
            <person name="Kern R."/>
        </authorList>
    </citation>
    <scope>NUCLEOTIDE SEQUENCE [LARGE SCALE GENOMIC DNA]</scope>
    <source>
        <strain evidence="2 3">FO-92</strain>
    </source>
</reference>
<name>A0A2N0YWM7_9BACI</name>
<dbReference type="RefSeq" id="WP_101179326.1">
    <property type="nucleotide sequence ID" value="NZ_PISE01000066.1"/>
</dbReference>
<feature type="transmembrane region" description="Helical" evidence="1">
    <location>
        <begin position="230"/>
        <end position="254"/>
    </location>
</feature>